<name>A0A073IMF0_9RHOB</name>
<proteinExistence type="inferred from homology"/>
<dbReference type="AlphaFoldDB" id="A0A073IMF0"/>
<dbReference type="Pfam" id="PF00501">
    <property type="entry name" value="AMP-binding"/>
    <property type="match status" value="1"/>
</dbReference>
<feature type="domain" description="AMP-dependent synthetase/ligase" evidence="3">
    <location>
        <begin position="75"/>
        <end position="264"/>
    </location>
</feature>
<dbReference type="PANTHER" id="PTHR43201">
    <property type="entry name" value="ACYL-COA SYNTHETASE"/>
    <property type="match status" value="1"/>
</dbReference>
<dbReference type="RefSeq" id="WP_025059327.1">
    <property type="nucleotide sequence ID" value="NZ_JAMC01000001.1"/>
</dbReference>
<dbReference type="GO" id="GO:0031956">
    <property type="term" value="F:medium-chain fatty acid-CoA ligase activity"/>
    <property type="evidence" value="ECO:0007669"/>
    <property type="project" value="TreeGrafter"/>
</dbReference>
<reference evidence="4 5" key="1">
    <citation type="submission" date="2014-01" db="EMBL/GenBank/DDBJ databases">
        <title>Sulfitobacter donghicola JCM 14565 Genome Sequencing.</title>
        <authorList>
            <person name="Lai Q."/>
            <person name="Hong Z."/>
        </authorList>
    </citation>
    <scope>NUCLEOTIDE SEQUENCE [LARGE SCALE GENOMIC DNA]</scope>
    <source>
        <strain evidence="4 5">JCM 14565</strain>
    </source>
</reference>
<dbReference type="Proteomes" id="UP000027734">
    <property type="component" value="Unassembled WGS sequence"/>
</dbReference>
<comment type="similarity">
    <text evidence="1">Belongs to the ATP-dependent AMP-binding enzyme family.</text>
</comment>
<accession>A0A073IMF0</accession>
<keyword evidence="2" id="KW-0436">Ligase</keyword>
<dbReference type="EMBL" id="JAMC01000001">
    <property type="protein sequence ID" value="KEJ90924.1"/>
    <property type="molecule type" value="Genomic_DNA"/>
</dbReference>
<dbReference type="InterPro" id="IPR042099">
    <property type="entry name" value="ANL_N_sf"/>
</dbReference>
<gene>
    <name evidence="4" type="ORF">DSW25_03240</name>
</gene>
<sequence>MSAQRFKWHPDARAFFTDLAFIPEKRTAQASIAAQPVSLALQGLADTLGSDTGFCLSDFANLDLSTLSSSQFATLTGGTSGQPKVIARTQESWIKSFHANAKLFKYSAKDSIAVLGSLSHSLALYGVLEGLHLGHDVHALSELSALQQSEHLLRHHCSILYATPTQLRLLPSSARLPDIRLILCGGGTLSDAVRHHVNTICPDADLLVFYGAAESSFITLSDHTTPFGSVGRAYPDVEIEIRDPQPDGTGTIWVRSPYLFDGYLRGNSPTTMENGGWITVGERGVLDENGNLFLRGRVSRMVKIADQSVFPDELETQFANIAGMPTCAVIPRPDVLRGHHLIAVMEGAENTALRDRLFDYCKAENLIVPRQVVFLASLPLLPSGKPDLPQIETLIGALE</sequence>
<evidence type="ECO:0000313" key="5">
    <source>
        <dbReference type="Proteomes" id="UP000027734"/>
    </source>
</evidence>
<dbReference type="Gene3D" id="3.40.50.12780">
    <property type="entry name" value="N-terminal domain of ligase-like"/>
    <property type="match status" value="1"/>
</dbReference>
<evidence type="ECO:0000259" key="3">
    <source>
        <dbReference type="Pfam" id="PF00501"/>
    </source>
</evidence>
<dbReference type="eggNOG" id="COG0318">
    <property type="taxonomic scope" value="Bacteria"/>
</dbReference>
<organism evidence="4 5">
    <name type="scientific">Sulfitobacter donghicola DSW-25 = KCTC 12864 = JCM 14565</name>
    <dbReference type="NCBI Taxonomy" id="1300350"/>
    <lineage>
        <taxon>Bacteria</taxon>
        <taxon>Pseudomonadati</taxon>
        <taxon>Pseudomonadota</taxon>
        <taxon>Alphaproteobacteria</taxon>
        <taxon>Rhodobacterales</taxon>
        <taxon>Roseobacteraceae</taxon>
        <taxon>Sulfitobacter</taxon>
    </lineage>
</organism>
<dbReference type="OrthoDB" id="9803968at2"/>
<dbReference type="InterPro" id="IPR000873">
    <property type="entry name" value="AMP-dep_synth/lig_dom"/>
</dbReference>
<evidence type="ECO:0000313" key="4">
    <source>
        <dbReference type="EMBL" id="KEJ90924.1"/>
    </source>
</evidence>
<comment type="caution">
    <text evidence="4">The sequence shown here is derived from an EMBL/GenBank/DDBJ whole genome shotgun (WGS) entry which is preliminary data.</text>
</comment>
<evidence type="ECO:0000256" key="2">
    <source>
        <dbReference type="ARBA" id="ARBA00022598"/>
    </source>
</evidence>
<evidence type="ECO:0000256" key="1">
    <source>
        <dbReference type="ARBA" id="ARBA00006432"/>
    </source>
</evidence>
<dbReference type="STRING" id="1300350.Z948_1939"/>
<dbReference type="SUPFAM" id="SSF56801">
    <property type="entry name" value="Acetyl-CoA synthetase-like"/>
    <property type="match status" value="1"/>
</dbReference>
<dbReference type="InterPro" id="IPR045851">
    <property type="entry name" value="AMP-bd_C_sf"/>
</dbReference>
<dbReference type="Gene3D" id="3.30.300.30">
    <property type="match status" value="1"/>
</dbReference>
<dbReference type="PANTHER" id="PTHR43201:SF5">
    <property type="entry name" value="MEDIUM-CHAIN ACYL-COA LIGASE ACSF2, MITOCHONDRIAL"/>
    <property type="match status" value="1"/>
</dbReference>
<protein>
    <submittedName>
        <fullName evidence="4">AMP-dependent synthetase</fullName>
    </submittedName>
</protein>
<dbReference type="GO" id="GO:0006631">
    <property type="term" value="P:fatty acid metabolic process"/>
    <property type="evidence" value="ECO:0007669"/>
    <property type="project" value="TreeGrafter"/>
</dbReference>
<keyword evidence="5" id="KW-1185">Reference proteome</keyword>